<feature type="transmembrane region" description="Helical" evidence="8">
    <location>
        <begin position="88"/>
        <end position="110"/>
    </location>
</feature>
<dbReference type="PANTHER" id="PTHR43829">
    <property type="entry name" value="AQUAPORIN OR AQUAGLYCEROPORIN RELATED"/>
    <property type="match status" value="1"/>
</dbReference>
<evidence type="ECO:0000256" key="7">
    <source>
        <dbReference type="RuleBase" id="RU000477"/>
    </source>
</evidence>
<reference evidence="9 10" key="1">
    <citation type="journal article" date="2011" name="PLoS Genet.">
        <title>Sequence conservation and functional constraint on intergenic spacers in reduced genomes of the obligate symbiont buchnera.</title>
        <authorList>
            <person name="Degnan P.H."/>
            <person name="Ochman H."/>
            <person name="Moran N.A."/>
        </authorList>
    </citation>
    <scope>NUCLEOTIDE SEQUENCE [LARGE SCALE GENOMIC DNA]</scope>
    <source>
        <strain evidence="9 10">Ua</strain>
    </source>
</reference>
<feature type="transmembrane region" description="Helical" evidence="8">
    <location>
        <begin position="12"/>
        <end position="34"/>
    </location>
</feature>
<evidence type="ECO:0000256" key="2">
    <source>
        <dbReference type="ARBA" id="ARBA00006175"/>
    </source>
</evidence>
<evidence type="ECO:0000313" key="10">
    <source>
        <dbReference type="Proteomes" id="UP000006139"/>
    </source>
</evidence>
<keyword evidence="6 8" id="KW-0472">Membrane</keyword>
<dbReference type="RefSeq" id="WP_014500007.1">
    <property type="nucleotide sequence ID" value="NC_017259.1"/>
</dbReference>
<dbReference type="InterPro" id="IPR023271">
    <property type="entry name" value="Aquaporin-like"/>
</dbReference>
<proteinExistence type="inferred from homology"/>
<evidence type="ECO:0000256" key="5">
    <source>
        <dbReference type="ARBA" id="ARBA00022989"/>
    </source>
</evidence>
<dbReference type="SUPFAM" id="SSF81338">
    <property type="entry name" value="Aquaporin-like"/>
    <property type="match status" value="1"/>
</dbReference>
<keyword evidence="4 7" id="KW-0812">Transmembrane</keyword>
<comment type="similarity">
    <text evidence="2 7">Belongs to the MIP/aquaporin (TC 1.A.8) family.</text>
</comment>
<evidence type="ECO:0000256" key="6">
    <source>
        <dbReference type="ARBA" id="ARBA00023136"/>
    </source>
</evidence>
<dbReference type="KEGG" id="buh:BUAMB_287"/>
<keyword evidence="5 8" id="KW-1133">Transmembrane helix</keyword>
<dbReference type="OrthoDB" id="9807293at2"/>
<gene>
    <name evidence="9" type="primary">glpF</name>
    <name evidence="9" type="ORF">BUAMB_287</name>
</gene>
<dbReference type="PANTHER" id="PTHR43829:SF9">
    <property type="entry name" value="AQUAPORIN-9"/>
    <property type="match status" value="1"/>
</dbReference>
<dbReference type="PATRIC" id="fig|1005057.4.peg.275"/>
<evidence type="ECO:0000256" key="4">
    <source>
        <dbReference type="ARBA" id="ARBA00022692"/>
    </source>
</evidence>
<feature type="transmembrane region" description="Helical" evidence="8">
    <location>
        <begin position="181"/>
        <end position="198"/>
    </location>
</feature>
<feature type="transmembrane region" description="Helical" evidence="8">
    <location>
        <begin position="235"/>
        <end position="256"/>
    </location>
</feature>
<accession>G2LPG6</accession>
<dbReference type="EMBL" id="CP002648">
    <property type="protein sequence ID" value="AEO08103.1"/>
    <property type="molecule type" value="Genomic_DNA"/>
</dbReference>
<dbReference type="GO" id="GO:0015254">
    <property type="term" value="F:glycerol channel activity"/>
    <property type="evidence" value="ECO:0007669"/>
    <property type="project" value="TreeGrafter"/>
</dbReference>
<evidence type="ECO:0000256" key="3">
    <source>
        <dbReference type="ARBA" id="ARBA00022448"/>
    </source>
</evidence>
<dbReference type="AlphaFoldDB" id="G2LPG6"/>
<dbReference type="InterPro" id="IPR050363">
    <property type="entry name" value="MIP/Aquaporin"/>
</dbReference>
<dbReference type="PROSITE" id="PS00221">
    <property type="entry name" value="MIP"/>
    <property type="match status" value="1"/>
</dbReference>
<organism evidence="9 10">
    <name type="scientific">Buchnera aphidicola str. Ua</name>
    <name type="common">Uroleucon ambrosiae</name>
    <dbReference type="NCBI Taxonomy" id="1005057"/>
    <lineage>
        <taxon>Bacteria</taxon>
        <taxon>Pseudomonadati</taxon>
        <taxon>Pseudomonadota</taxon>
        <taxon>Gammaproteobacteria</taxon>
        <taxon>Enterobacterales</taxon>
        <taxon>Erwiniaceae</taxon>
        <taxon>Buchnera</taxon>
    </lineage>
</organism>
<sequence>MNICRKKNIIKKCIFEFLGTGVIIFFGLSCLAVSKLTNIKLNQLEISCIWGLSVAISIYFTSTTSGSHLNPAITIFFWLFSKFNKKKVLPYVISQILGSFCFTIIVYYFFSHTLNAFIKKHNIIIGTIESMDLAYIFCVYPNYHKSVIYDSIIEIISNILFIIILLELNKKKYIFFLKYKFMIPMLIGCVICIINLVINPFSNISLNPARDLGPKIFLSLMGWGTLSFTGGNNNILYSFIPNICPIVGVNLGGWIYKNIYNN</sequence>
<evidence type="ECO:0000256" key="1">
    <source>
        <dbReference type="ARBA" id="ARBA00004141"/>
    </source>
</evidence>
<dbReference type="GO" id="GO:0005886">
    <property type="term" value="C:plasma membrane"/>
    <property type="evidence" value="ECO:0007669"/>
    <property type="project" value="TreeGrafter"/>
</dbReference>
<evidence type="ECO:0000313" key="9">
    <source>
        <dbReference type="EMBL" id="AEO08103.1"/>
    </source>
</evidence>
<dbReference type="Pfam" id="PF00230">
    <property type="entry name" value="MIP"/>
    <property type="match status" value="1"/>
</dbReference>
<dbReference type="STRING" id="1005057.BUAMB_287"/>
<dbReference type="Proteomes" id="UP000006139">
    <property type="component" value="Chromosome"/>
</dbReference>
<comment type="subcellular location">
    <subcellularLocation>
        <location evidence="1">Membrane</location>
        <topology evidence="1">Multi-pass membrane protein</topology>
    </subcellularLocation>
</comment>
<evidence type="ECO:0000256" key="8">
    <source>
        <dbReference type="SAM" id="Phobius"/>
    </source>
</evidence>
<dbReference type="eggNOG" id="COG0580">
    <property type="taxonomic scope" value="Bacteria"/>
</dbReference>
<dbReference type="HOGENOM" id="CLU_020019_9_3_6"/>
<protein>
    <submittedName>
        <fullName evidence="9">Glycerol uptake facilitator protein</fullName>
    </submittedName>
</protein>
<name>G2LPG6_BUCUM</name>
<feature type="transmembrane region" description="Helical" evidence="8">
    <location>
        <begin position="54"/>
        <end position="81"/>
    </location>
</feature>
<dbReference type="PRINTS" id="PR00783">
    <property type="entry name" value="MINTRINSICP"/>
</dbReference>
<dbReference type="InterPro" id="IPR000425">
    <property type="entry name" value="MIP"/>
</dbReference>
<dbReference type="PROSITE" id="PS51257">
    <property type="entry name" value="PROKAR_LIPOPROTEIN"/>
    <property type="match status" value="1"/>
</dbReference>
<dbReference type="InterPro" id="IPR022357">
    <property type="entry name" value="MIP_CS"/>
</dbReference>
<feature type="transmembrane region" description="Helical" evidence="8">
    <location>
        <begin position="147"/>
        <end position="169"/>
    </location>
</feature>
<keyword evidence="3 7" id="KW-0813">Transport</keyword>
<dbReference type="Gene3D" id="1.20.1080.10">
    <property type="entry name" value="Glycerol uptake facilitator protein"/>
    <property type="match status" value="1"/>
</dbReference>